<sequence>MKRVSRVFVFLPNNVRVLLFLYIAIYLLVSLLYDNQRCLEKK</sequence>
<evidence type="ECO:0000256" key="1">
    <source>
        <dbReference type="SAM" id="Phobius"/>
    </source>
</evidence>
<keyword evidence="1" id="KW-1133">Transmembrane helix</keyword>
<reference evidence="2 3" key="1">
    <citation type="submission" date="2014-12" db="EMBL/GenBank/DDBJ databases">
        <title>Draft genome sequences of 29 type strains of Enterococci.</title>
        <authorList>
            <person name="Zhong Z."/>
            <person name="Sun Z."/>
            <person name="Liu W."/>
            <person name="Zhang W."/>
            <person name="Zhang H."/>
        </authorList>
    </citation>
    <scope>NUCLEOTIDE SEQUENCE [LARGE SCALE GENOMIC DNA]</scope>
    <source>
        <strain evidence="2 3">DSM 17122</strain>
    </source>
</reference>
<evidence type="ECO:0000313" key="3">
    <source>
        <dbReference type="Proteomes" id="UP000182077"/>
    </source>
</evidence>
<name>A0A1L8TN25_9ENTE</name>
<dbReference type="STRING" id="249189.RV04_GL001847"/>
<evidence type="ECO:0000313" key="2">
    <source>
        <dbReference type="EMBL" id="OJG45558.1"/>
    </source>
</evidence>
<dbReference type="Proteomes" id="UP000182077">
    <property type="component" value="Unassembled WGS sequence"/>
</dbReference>
<dbReference type="EMBL" id="JXKQ01000005">
    <property type="protein sequence ID" value="OJG45558.1"/>
    <property type="molecule type" value="Genomic_DNA"/>
</dbReference>
<organism evidence="2 3">
    <name type="scientific">Enterococcus hermanniensis</name>
    <dbReference type="NCBI Taxonomy" id="249189"/>
    <lineage>
        <taxon>Bacteria</taxon>
        <taxon>Bacillati</taxon>
        <taxon>Bacillota</taxon>
        <taxon>Bacilli</taxon>
        <taxon>Lactobacillales</taxon>
        <taxon>Enterococcaceae</taxon>
        <taxon>Enterococcus</taxon>
    </lineage>
</organism>
<keyword evidence="1" id="KW-0812">Transmembrane</keyword>
<gene>
    <name evidence="2" type="ORF">RV04_GL001847</name>
</gene>
<comment type="caution">
    <text evidence="2">The sequence shown here is derived from an EMBL/GenBank/DDBJ whole genome shotgun (WGS) entry which is preliminary data.</text>
</comment>
<dbReference type="AlphaFoldDB" id="A0A1L8TN25"/>
<feature type="transmembrane region" description="Helical" evidence="1">
    <location>
        <begin position="15"/>
        <end position="33"/>
    </location>
</feature>
<accession>A0A1L8TN25</accession>
<protein>
    <submittedName>
        <fullName evidence="2">Uncharacterized protein</fullName>
    </submittedName>
</protein>
<proteinExistence type="predicted"/>
<keyword evidence="3" id="KW-1185">Reference proteome</keyword>
<keyword evidence="1" id="KW-0472">Membrane</keyword>